<keyword evidence="2" id="KW-1185">Reference proteome</keyword>
<name>A0A543DY28_9PSEU</name>
<proteinExistence type="predicted"/>
<protein>
    <submittedName>
        <fullName evidence="1">Uncharacterized protein</fullName>
    </submittedName>
</protein>
<comment type="caution">
    <text evidence="1">The sequence shown here is derived from an EMBL/GenBank/DDBJ whole genome shotgun (WGS) entry which is preliminary data.</text>
</comment>
<dbReference type="Proteomes" id="UP000315677">
    <property type="component" value="Unassembled WGS sequence"/>
</dbReference>
<organism evidence="1 2">
    <name type="scientific">Pseudonocardia kunmingensis</name>
    <dbReference type="NCBI Taxonomy" id="630975"/>
    <lineage>
        <taxon>Bacteria</taxon>
        <taxon>Bacillati</taxon>
        <taxon>Actinomycetota</taxon>
        <taxon>Actinomycetes</taxon>
        <taxon>Pseudonocardiales</taxon>
        <taxon>Pseudonocardiaceae</taxon>
        <taxon>Pseudonocardia</taxon>
    </lineage>
</organism>
<dbReference type="EMBL" id="VFPA01000001">
    <property type="protein sequence ID" value="TQM14242.1"/>
    <property type="molecule type" value="Genomic_DNA"/>
</dbReference>
<gene>
    <name evidence="1" type="ORF">FB558_1002</name>
</gene>
<dbReference type="RefSeq" id="WP_142048529.1">
    <property type="nucleotide sequence ID" value="NZ_VFPA01000001.1"/>
</dbReference>
<evidence type="ECO:0000313" key="2">
    <source>
        <dbReference type="Proteomes" id="UP000315677"/>
    </source>
</evidence>
<sequence length="89" mass="9494">MSGGDRSGPGTVDTITVTCCVDSRAHEVPDAELAEAARRLDGYFQALCGHRITAASMVEPDGQPCLLCAAIRERTSAPRRAPRLQRILG</sequence>
<dbReference type="AlphaFoldDB" id="A0A543DY28"/>
<reference evidence="1 2" key="1">
    <citation type="submission" date="2019-06" db="EMBL/GenBank/DDBJ databases">
        <title>Sequencing the genomes of 1000 actinobacteria strains.</title>
        <authorList>
            <person name="Klenk H.-P."/>
        </authorList>
    </citation>
    <scope>NUCLEOTIDE SEQUENCE [LARGE SCALE GENOMIC DNA]</scope>
    <source>
        <strain evidence="1 2">DSM 45301</strain>
    </source>
</reference>
<evidence type="ECO:0000313" key="1">
    <source>
        <dbReference type="EMBL" id="TQM14242.1"/>
    </source>
</evidence>
<dbReference type="OrthoDB" id="3637666at2"/>
<accession>A0A543DY28</accession>